<dbReference type="GO" id="GO:0005975">
    <property type="term" value="P:carbohydrate metabolic process"/>
    <property type="evidence" value="ECO:0007669"/>
    <property type="project" value="InterPro"/>
</dbReference>
<name>K0TR72_THAOC</name>
<evidence type="ECO:0000256" key="2">
    <source>
        <dbReference type="SAM" id="MobiDB-lite"/>
    </source>
</evidence>
<gene>
    <name evidence="5" type="ORF">THAOC_00882</name>
</gene>
<dbReference type="Pfam" id="PF00722">
    <property type="entry name" value="Glyco_hydro_16"/>
    <property type="match status" value="1"/>
</dbReference>
<dbReference type="SUPFAM" id="SSF49899">
    <property type="entry name" value="Concanavalin A-like lectins/glucanases"/>
    <property type="match status" value="1"/>
</dbReference>
<dbReference type="PANTHER" id="PTHR10963:SF55">
    <property type="entry name" value="GLYCOSIDE HYDROLASE FAMILY 16 PROTEIN"/>
    <property type="match status" value="1"/>
</dbReference>
<dbReference type="InterPro" id="IPR000757">
    <property type="entry name" value="Beta-glucanase-like"/>
</dbReference>
<dbReference type="CDD" id="cd08023">
    <property type="entry name" value="GH16_laminarinase_like"/>
    <property type="match status" value="1"/>
</dbReference>
<dbReference type="InterPro" id="IPR005135">
    <property type="entry name" value="Endo/exonuclease/phosphatase"/>
</dbReference>
<evidence type="ECO:0000313" key="6">
    <source>
        <dbReference type="Proteomes" id="UP000266841"/>
    </source>
</evidence>
<dbReference type="Proteomes" id="UP000266841">
    <property type="component" value="Unassembled WGS sequence"/>
</dbReference>
<reference evidence="5 6" key="1">
    <citation type="journal article" date="2012" name="Genome Biol.">
        <title>Genome and low-iron response of an oceanic diatom adapted to chronic iron limitation.</title>
        <authorList>
            <person name="Lommer M."/>
            <person name="Specht M."/>
            <person name="Roy A.S."/>
            <person name="Kraemer L."/>
            <person name="Andreson R."/>
            <person name="Gutowska M.A."/>
            <person name="Wolf J."/>
            <person name="Bergner S.V."/>
            <person name="Schilhabel M.B."/>
            <person name="Klostermeier U.C."/>
            <person name="Beiko R.G."/>
            <person name="Rosenstiel P."/>
            <person name="Hippler M."/>
            <person name="Laroche J."/>
        </authorList>
    </citation>
    <scope>NUCLEOTIDE SEQUENCE [LARGE SCALE GENOMIC DNA]</scope>
    <source>
        <strain evidence="5 6">CCMP1005</strain>
    </source>
</reference>
<dbReference type="GO" id="GO:0004553">
    <property type="term" value="F:hydrolase activity, hydrolyzing O-glycosyl compounds"/>
    <property type="evidence" value="ECO:0007669"/>
    <property type="project" value="InterPro"/>
</dbReference>
<dbReference type="AlphaFoldDB" id="K0TR72"/>
<evidence type="ECO:0000313" key="5">
    <source>
        <dbReference type="EMBL" id="EJK77292.1"/>
    </source>
</evidence>
<dbReference type="InterPro" id="IPR050546">
    <property type="entry name" value="Glycosyl_Hydrlase_16"/>
</dbReference>
<feature type="signal peptide" evidence="3">
    <location>
        <begin position="1"/>
        <end position="21"/>
    </location>
</feature>
<evidence type="ECO:0000256" key="1">
    <source>
        <dbReference type="ARBA" id="ARBA00006865"/>
    </source>
</evidence>
<feature type="region of interest" description="Disordered" evidence="2">
    <location>
        <begin position="751"/>
        <end position="771"/>
    </location>
</feature>
<feature type="domain" description="GH16" evidence="4">
    <location>
        <begin position="198"/>
        <end position="458"/>
    </location>
</feature>
<keyword evidence="6" id="KW-1185">Reference proteome</keyword>
<dbReference type="OrthoDB" id="45991at2759"/>
<dbReference type="eggNOG" id="ENOG502S1W9">
    <property type="taxonomic scope" value="Eukaryota"/>
</dbReference>
<dbReference type="InterPro" id="IPR013320">
    <property type="entry name" value="ConA-like_dom_sf"/>
</dbReference>
<feature type="chain" id="PRO_5003838217" description="GH16 domain-containing protein" evidence="3">
    <location>
        <begin position="22"/>
        <end position="771"/>
    </location>
</feature>
<proteinExistence type="inferred from homology"/>
<protein>
    <recommendedName>
        <fullName evidence="4">GH16 domain-containing protein</fullName>
    </recommendedName>
</protein>
<dbReference type="EMBL" id="AGNL01001058">
    <property type="protein sequence ID" value="EJK77292.1"/>
    <property type="molecule type" value="Genomic_DNA"/>
</dbReference>
<evidence type="ECO:0000256" key="3">
    <source>
        <dbReference type="SAM" id="SignalP"/>
    </source>
</evidence>
<accession>K0TR72</accession>
<comment type="similarity">
    <text evidence="1">Belongs to the glycosyl hydrolase 16 family.</text>
</comment>
<dbReference type="InterPro" id="IPR036691">
    <property type="entry name" value="Endo/exonu/phosph_ase_sf"/>
</dbReference>
<comment type="caution">
    <text evidence="5">The sequence shown here is derived from an EMBL/GenBank/DDBJ whole genome shotgun (WGS) entry which is preliminary data.</text>
</comment>
<dbReference type="PROSITE" id="PS51762">
    <property type="entry name" value="GH16_2"/>
    <property type="match status" value="1"/>
</dbReference>
<keyword evidence="3" id="KW-0732">Signal</keyword>
<sequence length="771" mass="84076">MVKLTRTLVLAALSSVSPALAQCGWPEEMLSAPATSQDGTYSCGARVNWLRTVMHLDESSACSKVDAEFPQGPCGPYPYLHCGCPACTSEVWTRPATDDAGTYSCGSRIEWLQSSRGYSEANACERVTSEFPGVCTCNCVADPGTSSPTTALPSRIEWLQRPEGGSYSEADSCIKVGGEFPAIDQCGPCNPNTCNQISDFLDEPDPSLLVFSDEFDQDGTPDETKWNYDLGDGCEFGICNWGNGEVAYYTDGPSNVRVENGSLLIAAKKDDVGQRGDMPFTAARIVTRGKHSWRYGRVQFRVNLAYCQAVGTWPALWMLPEDNVYGGWPRSGEIDVMEAVGHELDRFFGTVHTEAYNGMTGTQKGSNVAADKDGWHVFEIDWSETTIKFAVDGRIYFRYSRGEGSTAVWPFDQKFHIIMNIAVGGAWGGAQGIDEAAFNGDGQIMLIDWVRVYTNEPQAPSRMLTQAPIAPNKGCGCDECTQAVLDSIAGGYSCNDRIEWVMSEYQFTEQDACRIVGEEYPSVCGPCHSDYCGSFPPAPAPAPTESTLKVMSYNTEYTGYFDGRMENFAAHIRSVNADIAGLQECQDSFGIAQATGYALAFEGNGNTILYKKDRLKLLRHGVLDVPRDNYAQRNIAYAHFQITQGRRSGTQFWYFNTHLPHRHNQAADPNTHAIIANMLLNKRIELGAGDSPTIVTGDCNPFASDGASRGSFESNLKDGGIDLVYVGTGAAGGFGYLDKIFASNQWSWSNGRDEGTGSSDHPAISAEFSLK</sequence>
<dbReference type="Gene3D" id="3.60.10.10">
    <property type="entry name" value="Endonuclease/exonuclease/phosphatase"/>
    <property type="match status" value="1"/>
</dbReference>
<evidence type="ECO:0000259" key="4">
    <source>
        <dbReference type="PROSITE" id="PS51762"/>
    </source>
</evidence>
<dbReference type="PANTHER" id="PTHR10963">
    <property type="entry name" value="GLYCOSYL HYDROLASE-RELATED"/>
    <property type="match status" value="1"/>
</dbReference>
<dbReference type="Gene3D" id="2.60.120.200">
    <property type="match status" value="1"/>
</dbReference>
<dbReference type="SUPFAM" id="SSF56219">
    <property type="entry name" value="DNase I-like"/>
    <property type="match status" value="1"/>
</dbReference>
<dbReference type="Pfam" id="PF03372">
    <property type="entry name" value="Exo_endo_phos"/>
    <property type="match status" value="1"/>
</dbReference>
<organism evidence="5 6">
    <name type="scientific">Thalassiosira oceanica</name>
    <name type="common">Marine diatom</name>
    <dbReference type="NCBI Taxonomy" id="159749"/>
    <lineage>
        <taxon>Eukaryota</taxon>
        <taxon>Sar</taxon>
        <taxon>Stramenopiles</taxon>
        <taxon>Ochrophyta</taxon>
        <taxon>Bacillariophyta</taxon>
        <taxon>Coscinodiscophyceae</taxon>
        <taxon>Thalassiosirophycidae</taxon>
        <taxon>Thalassiosirales</taxon>
        <taxon>Thalassiosiraceae</taxon>
        <taxon>Thalassiosira</taxon>
    </lineage>
</organism>